<feature type="transmembrane region" description="Helical" evidence="13">
    <location>
        <begin position="13"/>
        <end position="34"/>
    </location>
</feature>
<reference evidence="14 15" key="1">
    <citation type="submission" date="2019-10" db="EMBL/GenBank/DDBJ databases">
        <title>New genus of Silvanigrellaceae.</title>
        <authorList>
            <person name="Pitt A."/>
            <person name="Hahn M.W."/>
        </authorList>
    </citation>
    <scope>NUCLEOTIDE SEQUENCE [LARGE SCALE GENOMIC DNA]</scope>
    <source>
        <strain evidence="14 15">33A1-SZDP</strain>
    </source>
</reference>
<comment type="caution">
    <text evidence="14">The sequence shown here is derived from an EMBL/GenBank/DDBJ whole genome shotgun (WGS) entry which is preliminary data.</text>
</comment>
<dbReference type="GO" id="GO:0006508">
    <property type="term" value="P:proteolysis"/>
    <property type="evidence" value="ECO:0007669"/>
    <property type="project" value="UniProtKB-KW"/>
</dbReference>
<evidence type="ECO:0000256" key="7">
    <source>
        <dbReference type="ARBA" id="ARBA00022723"/>
    </source>
</evidence>
<keyword evidence="4" id="KW-1003">Cell membrane</keyword>
<evidence type="ECO:0000256" key="8">
    <source>
        <dbReference type="ARBA" id="ARBA00022801"/>
    </source>
</evidence>
<dbReference type="InterPro" id="IPR052348">
    <property type="entry name" value="Metallopeptidase_M50B"/>
</dbReference>
<evidence type="ECO:0008006" key="16">
    <source>
        <dbReference type="Google" id="ProtNLM"/>
    </source>
</evidence>
<keyword evidence="15" id="KW-1185">Reference proteome</keyword>
<evidence type="ECO:0000256" key="6">
    <source>
        <dbReference type="ARBA" id="ARBA00022692"/>
    </source>
</evidence>
<evidence type="ECO:0000256" key="11">
    <source>
        <dbReference type="ARBA" id="ARBA00023049"/>
    </source>
</evidence>
<evidence type="ECO:0000256" key="13">
    <source>
        <dbReference type="SAM" id="Phobius"/>
    </source>
</evidence>
<keyword evidence="9" id="KW-0862">Zinc</keyword>
<protein>
    <recommendedName>
        <fullName evidence="16">Zn-dependent protease (Includes SpoIVFB)</fullName>
    </recommendedName>
</protein>
<dbReference type="PANTHER" id="PTHR35864:SF1">
    <property type="entry name" value="ZINC METALLOPROTEASE YWHC-RELATED"/>
    <property type="match status" value="1"/>
</dbReference>
<comment type="cofactor">
    <cofactor evidence="1">
        <name>Zn(2+)</name>
        <dbReference type="ChEBI" id="CHEBI:29105"/>
    </cofactor>
</comment>
<keyword evidence="7" id="KW-0479">Metal-binding</keyword>
<dbReference type="EMBL" id="WFLN01000008">
    <property type="protein sequence ID" value="KAB8029057.1"/>
    <property type="molecule type" value="Genomic_DNA"/>
</dbReference>
<dbReference type="CDD" id="cd06158">
    <property type="entry name" value="S2P-M50_like_1"/>
    <property type="match status" value="1"/>
</dbReference>
<keyword evidence="12 13" id="KW-0472">Membrane</keyword>
<keyword evidence="8" id="KW-0378">Hydrolase</keyword>
<feature type="transmembrane region" description="Helical" evidence="13">
    <location>
        <begin position="140"/>
        <end position="162"/>
    </location>
</feature>
<dbReference type="PANTHER" id="PTHR35864">
    <property type="entry name" value="ZINC METALLOPROTEASE MJ0611-RELATED"/>
    <property type="match status" value="1"/>
</dbReference>
<keyword evidence="10 13" id="KW-1133">Transmembrane helix</keyword>
<dbReference type="GO" id="GO:0046872">
    <property type="term" value="F:metal ion binding"/>
    <property type="evidence" value="ECO:0007669"/>
    <property type="project" value="UniProtKB-KW"/>
</dbReference>
<organism evidence="14 15">
    <name type="scientific">Fluviispira multicolorata</name>
    <dbReference type="NCBI Taxonomy" id="2654512"/>
    <lineage>
        <taxon>Bacteria</taxon>
        <taxon>Pseudomonadati</taxon>
        <taxon>Bdellovibrionota</taxon>
        <taxon>Oligoflexia</taxon>
        <taxon>Silvanigrellales</taxon>
        <taxon>Silvanigrellaceae</taxon>
        <taxon>Fluviispira</taxon>
    </lineage>
</organism>
<feature type="transmembrane region" description="Helical" evidence="13">
    <location>
        <begin position="191"/>
        <end position="218"/>
    </location>
</feature>
<sequence>MGSISETTIAFGLLRYLGFLIAITMCQAGVAIMAKRKGDNSIQTQQMATLNPLPHIDILGTVIFPIITILLNSPVVFGWPKQFDIDRRSFRNPRKDINIVYSFGVGINFAIAFLCILILRFSGIGAVMPTPTLDFTKPELLSGLIVTLIGISNITIGALFLLPLPGMAGWNILINNLSYNKAKFLNEKATIISIVGLLLIVSGVLTFYFRIFLFLFLFGTY</sequence>
<evidence type="ECO:0000313" key="15">
    <source>
        <dbReference type="Proteomes" id="UP000442694"/>
    </source>
</evidence>
<evidence type="ECO:0000256" key="4">
    <source>
        <dbReference type="ARBA" id="ARBA00022475"/>
    </source>
</evidence>
<keyword evidence="11" id="KW-0482">Metalloprotease</keyword>
<dbReference type="RefSeq" id="WP_152213398.1">
    <property type="nucleotide sequence ID" value="NZ_WFLN01000008.1"/>
</dbReference>
<comment type="similarity">
    <text evidence="3">Belongs to the peptidase M50B family.</text>
</comment>
<dbReference type="AlphaFoldDB" id="A0A833JB51"/>
<dbReference type="InterPro" id="IPR044537">
    <property type="entry name" value="Rip2-like"/>
</dbReference>
<evidence type="ECO:0000256" key="9">
    <source>
        <dbReference type="ARBA" id="ARBA00022833"/>
    </source>
</evidence>
<name>A0A833JB51_9BACT</name>
<dbReference type="Proteomes" id="UP000442694">
    <property type="component" value="Unassembled WGS sequence"/>
</dbReference>
<evidence type="ECO:0000256" key="3">
    <source>
        <dbReference type="ARBA" id="ARBA00007931"/>
    </source>
</evidence>
<evidence type="ECO:0000256" key="1">
    <source>
        <dbReference type="ARBA" id="ARBA00001947"/>
    </source>
</evidence>
<evidence type="ECO:0000256" key="10">
    <source>
        <dbReference type="ARBA" id="ARBA00022989"/>
    </source>
</evidence>
<gene>
    <name evidence="14" type="ORF">GCL57_10985</name>
</gene>
<evidence type="ECO:0000256" key="5">
    <source>
        <dbReference type="ARBA" id="ARBA00022670"/>
    </source>
</evidence>
<evidence type="ECO:0000256" key="12">
    <source>
        <dbReference type="ARBA" id="ARBA00023136"/>
    </source>
</evidence>
<comment type="subcellular location">
    <subcellularLocation>
        <location evidence="2">Cell membrane</location>
        <topology evidence="2">Multi-pass membrane protein</topology>
    </subcellularLocation>
</comment>
<feature type="transmembrane region" description="Helical" evidence="13">
    <location>
        <begin position="99"/>
        <end position="119"/>
    </location>
</feature>
<accession>A0A833JB51</accession>
<dbReference type="GO" id="GO:0005886">
    <property type="term" value="C:plasma membrane"/>
    <property type="evidence" value="ECO:0007669"/>
    <property type="project" value="UniProtKB-SubCell"/>
</dbReference>
<keyword evidence="6 13" id="KW-0812">Transmembrane</keyword>
<dbReference type="GO" id="GO:0008237">
    <property type="term" value="F:metallopeptidase activity"/>
    <property type="evidence" value="ECO:0007669"/>
    <property type="project" value="UniProtKB-KW"/>
</dbReference>
<keyword evidence="5" id="KW-0645">Protease</keyword>
<feature type="transmembrane region" description="Helical" evidence="13">
    <location>
        <begin position="55"/>
        <end position="79"/>
    </location>
</feature>
<evidence type="ECO:0000256" key="2">
    <source>
        <dbReference type="ARBA" id="ARBA00004651"/>
    </source>
</evidence>
<proteinExistence type="inferred from homology"/>
<evidence type="ECO:0000313" key="14">
    <source>
        <dbReference type="EMBL" id="KAB8029057.1"/>
    </source>
</evidence>